<evidence type="ECO:0000313" key="2">
    <source>
        <dbReference type="Proteomes" id="UP000263377"/>
    </source>
</evidence>
<gene>
    <name evidence="1" type="ORF">DR950_02260</name>
</gene>
<comment type="caution">
    <text evidence="1">The sequence shown here is derived from an EMBL/GenBank/DDBJ whole genome shotgun (WGS) entry which is preliminary data.</text>
</comment>
<dbReference type="AlphaFoldDB" id="A0A372ZLM9"/>
<name>A0A372ZLM9_9ACTN</name>
<keyword evidence="2" id="KW-1185">Reference proteome</keyword>
<protein>
    <submittedName>
        <fullName evidence="1">Uncharacterized protein</fullName>
    </submittedName>
</protein>
<sequence>MNEDLVLRARVRLLLNDDWILYGEDALWVYRTLFAVNPRVHAHRLVHALLDAVRSPLVADLPRARLALLEEAATATAWMDNDRDPYRPMLVNAVLHRLTALREQLDGAGQ</sequence>
<dbReference type="Proteomes" id="UP000263377">
    <property type="component" value="Unassembled WGS sequence"/>
</dbReference>
<reference evidence="1 2" key="1">
    <citation type="submission" date="2018-08" db="EMBL/GenBank/DDBJ databases">
        <title>Diversity &amp; Physiological Properties of Lignin-Decomposing Actinobacteria from Soil.</title>
        <authorList>
            <person name="Roh S.G."/>
            <person name="Kim S.B."/>
        </authorList>
    </citation>
    <scope>NUCLEOTIDE SEQUENCE [LARGE SCALE GENOMIC DNA]</scope>
    <source>
        <strain evidence="1 2">MMS17-GH009</strain>
    </source>
</reference>
<evidence type="ECO:0000313" key="1">
    <source>
        <dbReference type="EMBL" id="RGD56773.1"/>
    </source>
</evidence>
<proteinExistence type="predicted"/>
<dbReference type="EMBL" id="QVIG01000001">
    <property type="protein sequence ID" value="RGD56773.1"/>
    <property type="molecule type" value="Genomic_DNA"/>
</dbReference>
<organism evidence="1 2">
    <name type="scientific">Kitasatospora xanthocidica</name>
    <dbReference type="NCBI Taxonomy" id="83382"/>
    <lineage>
        <taxon>Bacteria</taxon>
        <taxon>Bacillati</taxon>
        <taxon>Actinomycetota</taxon>
        <taxon>Actinomycetes</taxon>
        <taxon>Kitasatosporales</taxon>
        <taxon>Streptomycetaceae</taxon>
        <taxon>Kitasatospora</taxon>
    </lineage>
</organism>
<accession>A0A372ZLM9</accession>
<dbReference type="RefSeq" id="WP_117485382.1">
    <property type="nucleotide sequence ID" value="NZ_QVIG01000001.1"/>
</dbReference>